<feature type="transmembrane region" description="Helical" evidence="2">
    <location>
        <begin position="7"/>
        <end position="28"/>
    </location>
</feature>
<comment type="caution">
    <text evidence="4">The sequence shown here is derived from an EMBL/GenBank/DDBJ whole genome shotgun (WGS) entry which is preliminary data.</text>
</comment>
<evidence type="ECO:0000256" key="2">
    <source>
        <dbReference type="SAM" id="Phobius"/>
    </source>
</evidence>
<gene>
    <name evidence="4" type="ORF">EDD76_111107</name>
</gene>
<dbReference type="OrthoDB" id="9806054at2"/>
<dbReference type="Gene3D" id="3.10.310.50">
    <property type="match status" value="1"/>
</dbReference>
<feature type="domain" description="TPM" evidence="3">
    <location>
        <begin position="48"/>
        <end position="184"/>
    </location>
</feature>
<keyword evidence="2" id="KW-0472">Membrane</keyword>
<dbReference type="STRING" id="1469948.GCA_000732725_01594"/>
<evidence type="ECO:0000256" key="1">
    <source>
        <dbReference type="SAM" id="MobiDB-lite"/>
    </source>
</evidence>
<organism evidence="4 5">
    <name type="scientific">Kineothrix alysoides</name>
    <dbReference type="NCBI Taxonomy" id="1469948"/>
    <lineage>
        <taxon>Bacteria</taxon>
        <taxon>Bacillati</taxon>
        <taxon>Bacillota</taxon>
        <taxon>Clostridia</taxon>
        <taxon>Lachnospirales</taxon>
        <taxon>Lachnospiraceae</taxon>
        <taxon>Kineothrix</taxon>
    </lineage>
</organism>
<keyword evidence="2" id="KW-1133">Transmembrane helix</keyword>
<feature type="region of interest" description="Disordered" evidence="1">
    <location>
        <begin position="256"/>
        <end position="289"/>
    </location>
</feature>
<name>A0A4R1QU06_9FIRM</name>
<keyword evidence="5" id="KW-1185">Reference proteome</keyword>
<evidence type="ECO:0000313" key="5">
    <source>
        <dbReference type="Proteomes" id="UP000295718"/>
    </source>
</evidence>
<reference evidence="4 5" key="1">
    <citation type="submission" date="2019-03" db="EMBL/GenBank/DDBJ databases">
        <title>Genomic Encyclopedia of Type Strains, Phase IV (KMG-IV): sequencing the most valuable type-strain genomes for metagenomic binning, comparative biology and taxonomic classification.</title>
        <authorList>
            <person name="Goeker M."/>
        </authorList>
    </citation>
    <scope>NUCLEOTIDE SEQUENCE [LARGE SCALE GENOMIC DNA]</scope>
    <source>
        <strain evidence="4 5">DSM 100556</strain>
    </source>
</reference>
<feature type="compositionally biased region" description="Gly residues" evidence="1">
    <location>
        <begin position="265"/>
        <end position="289"/>
    </location>
</feature>
<protein>
    <submittedName>
        <fullName evidence="4">Putative membrane protein YgcG</fullName>
    </submittedName>
</protein>
<dbReference type="AlphaFoldDB" id="A0A4R1QU06"/>
<proteinExistence type="predicted"/>
<dbReference type="Pfam" id="PF04536">
    <property type="entry name" value="TPM_phosphatase"/>
    <property type="match status" value="1"/>
</dbReference>
<accession>A0A4R1QU06</accession>
<keyword evidence="2" id="KW-0812">Transmembrane</keyword>
<dbReference type="RefSeq" id="WP_031390309.1">
    <property type="nucleotide sequence ID" value="NZ_JPNB01000001.1"/>
</dbReference>
<evidence type="ECO:0000259" key="3">
    <source>
        <dbReference type="Pfam" id="PF04536"/>
    </source>
</evidence>
<dbReference type="EMBL" id="SLUO01000011">
    <property type="protein sequence ID" value="TCL56613.1"/>
    <property type="molecule type" value="Genomic_DNA"/>
</dbReference>
<dbReference type="Proteomes" id="UP000295718">
    <property type="component" value="Unassembled WGS sequence"/>
</dbReference>
<feature type="transmembrane region" description="Helical" evidence="2">
    <location>
        <begin position="203"/>
        <end position="221"/>
    </location>
</feature>
<evidence type="ECO:0000313" key="4">
    <source>
        <dbReference type="EMBL" id="TCL56613.1"/>
    </source>
</evidence>
<dbReference type="InterPro" id="IPR007621">
    <property type="entry name" value="TPM_dom"/>
</dbReference>
<sequence length="289" mass="32631">MKQYFNYFKWIFLITVLLGVLYAGTLIYQASQKVGERTNAECLTKERVFDYGDVLTEEEESKLRELIAEREAQTGCDIVLVTLNESLKEYAREKEPDVSYDEFVRIYAEDFYDENKFGYNKPIGDGILLVDNWFREDDGRIYTWLCTVGKAEEEYGSSMVDNLLDEVYQYVEDDPYKAYESYVNEFYYDMTNTGQLTESIPSWSPFAAAAIIAIVFIAVHWSGKKGNKTTMATTYVNGGRPHLKREEDALINKVVTGRHIERNSGSGGRGSSGGGHSGGGHHGGGGHSR</sequence>